<feature type="region of interest" description="Disordered" evidence="5">
    <location>
        <begin position="195"/>
        <end position="227"/>
    </location>
</feature>
<evidence type="ECO:0000256" key="6">
    <source>
        <dbReference type="SAM" id="SignalP"/>
    </source>
</evidence>
<dbReference type="Proteomes" id="UP001597102">
    <property type="component" value="Unassembled WGS sequence"/>
</dbReference>
<feature type="region of interest" description="Disordered" evidence="5">
    <location>
        <begin position="25"/>
        <end position="113"/>
    </location>
</feature>
<dbReference type="InterPro" id="IPR036909">
    <property type="entry name" value="Cyt_c-like_dom_sf"/>
</dbReference>
<evidence type="ECO:0000256" key="4">
    <source>
        <dbReference type="PROSITE-ProRule" id="PRU00433"/>
    </source>
</evidence>
<feature type="domain" description="Cytochrome c" evidence="7">
    <location>
        <begin position="116"/>
        <end position="194"/>
    </location>
</feature>
<dbReference type="Pfam" id="PF13442">
    <property type="entry name" value="Cytochrome_CBB3"/>
    <property type="match status" value="1"/>
</dbReference>
<feature type="signal peptide" evidence="6">
    <location>
        <begin position="1"/>
        <end position="24"/>
    </location>
</feature>
<evidence type="ECO:0000313" key="9">
    <source>
        <dbReference type="Proteomes" id="UP001597102"/>
    </source>
</evidence>
<proteinExistence type="predicted"/>
<protein>
    <submittedName>
        <fullName evidence="8">C-type cytochrome</fullName>
    </submittedName>
</protein>
<dbReference type="RefSeq" id="WP_379085534.1">
    <property type="nucleotide sequence ID" value="NZ_JBHTJO010000001.1"/>
</dbReference>
<dbReference type="SUPFAM" id="SSF46626">
    <property type="entry name" value="Cytochrome c"/>
    <property type="match status" value="1"/>
</dbReference>
<accession>A0ABW3J761</accession>
<evidence type="ECO:0000259" key="7">
    <source>
        <dbReference type="PROSITE" id="PS51007"/>
    </source>
</evidence>
<name>A0ABW3J761_9HYPH</name>
<keyword evidence="9" id="KW-1185">Reference proteome</keyword>
<evidence type="ECO:0000256" key="5">
    <source>
        <dbReference type="SAM" id="MobiDB-lite"/>
    </source>
</evidence>
<reference evidence="9" key="1">
    <citation type="journal article" date="2019" name="Int. J. Syst. Evol. Microbiol.">
        <title>The Global Catalogue of Microorganisms (GCM) 10K type strain sequencing project: providing services to taxonomists for standard genome sequencing and annotation.</title>
        <authorList>
            <consortium name="The Broad Institute Genomics Platform"/>
            <consortium name="The Broad Institute Genome Sequencing Center for Infectious Disease"/>
            <person name="Wu L."/>
            <person name="Ma J."/>
        </authorList>
    </citation>
    <scope>NUCLEOTIDE SEQUENCE [LARGE SCALE GENOMIC DNA]</scope>
    <source>
        <strain evidence="9">CCUG 61697</strain>
    </source>
</reference>
<gene>
    <name evidence="8" type="ORF">ACFQ2F_03085</name>
</gene>
<sequence>MKLHKPLTPALLALALCLPLSACGDEGDSAEKAENTSTETVQAEKDAAETPSQDPSEVAEKETPQSAPPPPDPDETAASDQPEAPPKISLVPIGAGGQPPVDQQSEAAKEAKGNPEAIEIGRQLYHSFNCVGCHFNGGGGMGPPLMDDVWIYGGSMENIASSIREGRPNGMPAFRSMVAGDTVYKLAAYVQSLSENAESSGDEDVDNSGKNSGGTEDRQAKDPGGAQ</sequence>
<keyword evidence="6" id="KW-0732">Signal</keyword>
<keyword evidence="2 4" id="KW-0479">Metal-binding</keyword>
<dbReference type="PROSITE" id="PS51007">
    <property type="entry name" value="CYTC"/>
    <property type="match status" value="1"/>
</dbReference>
<evidence type="ECO:0000256" key="3">
    <source>
        <dbReference type="ARBA" id="ARBA00023004"/>
    </source>
</evidence>
<evidence type="ECO:0000256" key="1">
    <source>
        <dbReference type="ARBA" id="ARBA00022617"/>
    </source>
</evidence>
<comment type="caution">
    <text evidence="8">The sequence shown here is derived from an EMBL/GenBank/DDBJ whole genome shotgun (WGS) entry which is preliminary data.</text>
</comment>
<dbReference type="EMBL" id="JBHTJO010000001">
    <property type="protein sequence ID" value="MFD0986079.1"/>
    <property type="molecule type" value="Genomic_DNA"/>
</dbReference>
<evidence type="ECO:0000313" key="8">
    <source>
        <dbReference type="EMBL" id="MFD0986079.1"/>
    </source>
</evidence>
<feature type="chain" id="PRO_5045103821" evidence="6">
    <location>
        <begin position="25"/>
        <end position="227"/>
    </location>
</feature>
<dbReference type="InterPro" id="IPR009056">
    <property type="entry name" value="Cyt_c-like_dom"/>
</dbReference>
<keyword evidence="3 4" id="KW-0408">Iron</keyword>
<dbReference type="Gene3D" id="1.10.760.10">
    <property type="entry name" value="Cytochrome c-like domain"/>
    <property type="match status" value="1"/>
</dbReference>
<keyword evidence="1 4" id="KW-0349">Heme</keyword>
<organism evidence="8 9">
    <name type="scientific">Methyloligella solikamskensis</name>
    <dbReference type="NCBI Taxonomy" id="1177756"/>
    <lineage>
        <taxon>Bacteria</taxon>
        <taxon>Pseudomonadati</taxon>
        <taxon>Pseudomonadota</taxon>
        <taxon>Alphaproteobacteria</taxon>
        <taxon>Hyphomicrobiales</taxon>
        <taxon>Hyphomicrobiaceae</taxon>
        <taxon>Methyloligella</taxon>
    </lineage>
</organism>
<evidence type="ECO:0000256" key="2">
    <source>
        <dbReference type="ARBA" id="ARBA00022723"/>
    </source>
</evidence>